<dbReference type="InterPro" id="IPR049945">
    <property type="entry name" value="AAA_22"/>
</dbReference>
<keyword evidence="2" id="KW-0067">ATP-binding</keyword>
<dbReference type="GO" id="GO:0005524">
    <property type="term" value="F:ATP binding"/>
    <property type="evidence" value="ECO:0007669"/>
    <property type="project" value="UniProtKB-KW"/>
</dbReference>
<dbReference type="SUPFAM" id="SSF52540">
    <property type="entry name" value="P-loop containing nucleoside triphosphate hydrolases"/>
    <property type="match status" value="1"/>
</dbReference>
<dbReference type="Gene3D" id="3.40.50.300">
    <property type="entry name" value="P-loop containing nucleotide triphosphate hydrolases"/>
    <property type="match status" value="1"/>
</dbReference>
<keyword evidence="2" id="KW-0547">Nucleotide-binding</keyword>
<comment type="caution">
    <text evidence="2">The sequence shown here is derived from an EMBL/GenBank/DDBJ whole genome shotgun (WGS) entry which is preliminary data.</text>
</comment>
<evidence type="ECO:0000313" key="3">
    <source>
        <dbReference type="Proteomes" id="UP001199322"/>
    </source>
</evidence>
<sequence>MSVERPRPVDPATHPLVTGNYRIATAAIQDFYELVTRCLRYRVPGALIYGPSRIGKTRAIEYIRLLLARNYPKISTFHAQCEHKPKHAEGPFLSNLLEAVGYPEPQTGTNTAKRFRLTHKLREAAARAGSGTILLFCDEAQRYNVNEYEWLRDIHDTLDRQQIKLYTFLVGQEELLAKKESLQAAGATQIIARLMVEELPFYGIRDADDVATCLLGYDETCYPEASAWTFTRFYVPEAFDTNYRLVNDATVLWEAFSAAHHKASLPYKMEIPMEYFVRAVEIVLKDSETRDAPGYSPAPALWAYAVQQCGYVQSRHATGHIIAAA</sequence>
<dbReference type="Pfam" id="PF13401">
    <property type="entry name" value="AAA_22"/>
    <property type="match status" value="1"/>
</dbReference>
<reference evidence="2" key="1">
    <citation type="submission" date="2018-06" db="EMBL/GenBank/DDBJ databases">
        <authorList>
            <person name="O'Rourke A."/>
        </authorList>
    </citation>
    <scope>NUCLEOTIDE SEQUENCE</scope>
    <source>
        <strain evidence="2">132550021-3</strain>
    </source>
</reference>
<dbReference type="OrthoDB" id="8903747at2"/>
<dbReference type="Proteomes" id="UP001199322">
    <property type="component" value="Unassembled WGS sequence"/>
</dbReference>
<evidence type="ECO:0000259" key="1">
    <source>
        <dbReference type="Pfam" id="PF13401"/>
    </source>
</evidence>
<accession>A0A2P4RAB2</accession>
<dbReference type="EMBL" id="QGBI01000023">
    <property type="protein sequence ID" value="MBX3892326.1"/>
    <property type="molecule type" value="Genomic_DNA"/>
</dbReference>
<dbReference type="AlphaFoldDB" id="A0A2P4RAB2"/>
<dbReference type="RefSeq" id="WP_021197347.1">
    <property type="nucleotide sequence ID" value="NZ_CP084361.1"/>
</dbReference>
<protein>
    <submittedName>
        <fullName evidence="2">ATP-binding protein</fullName>
    </submittedName>
</protein>
<feature type="domain" description="ORC1/DEAH AAA+ ATPase" evidence="1">
    <location>
        <begin position="47"/>
        <end position="176"/>
    </location>
</feature>
<dbReference type="InterPro" id="IPR027417">
    <property type="entry name" value="P-loop_NTPase"/>
</dbReference>
<evidence type="ECO:0000313" key="2">
    <source>
        <dbReference type="EMBL" id="MBX3892326.1"/>
    </source>
</evidence>
<proteinExistence type="predicted"/>
<dbReference type="GO" id="GO:0016887">
    <property type="term" value="F:ATP hydrolysis activity"/>
    <property type="evidence" value="ECO:0007669"/>
    <property type="project" value="InterPro"/>
</dbReference>
<gene>
    <name evidence="2" type="ORF">DEE74_20885</name>
</gene>
<organism evidence="2 3">
    <name type="scientific">Ralstonia pickettii</name>
    <name type="common">Burkholderia pickettii</name>
    <dbReference type="NCBI Taxonomy" id="329"/>
    <lineage>
        <taxon>Bacteria</taxon>
        <taxon>Pseudomonadati</taxon>
        <taxon>Pseudomonadota</taxon>
        <taxon>Betaproteobacteria</taxon>
        <taxon>Burkholderiales</taxon>
        <taxon>Burkholderiaceae</taxon>
        <taxon>Ralstonia</taxon>
    </lineage>
</organism>
<name>A0A2P4RAB2_RALPI</name>